<dbReference type="PANTHER" id="PTHR42928">
    <property type="entry name" value="TRICARBOXYLATE-BINDING PROTEIN"/>
    <property type="match status" value="1"/>
</dbReference>
<keyword evidence="2" id="KW-0732">Signal</keyword>
<evidence type="ECO:0000256" key="1">
    <source>
        <dbReference type="ARBA" id="ARBA00006987"/>
    </source>
</evidence>
<sequence>MIEPRLSPSQISRRRLLRGAAAALALPLLTRAARAGNWPDRPVTLVVPFAPGGTTDILAHIVAEVLTEHYRQPFIIANKAGASGNIAAAFVASAPPDGYTLLIGTPGIHATNRLVYRSMGYDPAADFAPVILIARVPNLLSVAKSLPVTSVAELIDYARQRPRQLVYGVSALGSTGHLSTELFKSMTGVEITPLPFKGSAPMLRDLADGRVHLTIDNLPAAKPFLEAGTIRPLALTTAKRWAPMRQLPTIAESGLPGYDTASWFTIGAPRATPPEIVTNLNTTVAAFLRSKSGTDKLRRIGAEPSGGSPDAMQRHVLVEIERWDKVAKTAGVMPL</sequence>
<evidence type="ECO:0000313" key="4">
    <source>
        <dbReference type="Proteomes" id="UP000248134"/>
    </source>
</evidence>
<dbReference type="PROSITE" id="PS51318">
    <property type="entry name" value="TAT"/>
    <property type="match status" value="1"/>
</dbReference>
<evidence type="ECO:0000256" key="2">
    <source>
        <dbReference type="SAM" id="SignalP"/>
    </source>
</evidence>
<dbReference type="Proteomes" id="UP000248134">
    <property type="component" value="Unassembled WGS sequence"/>
</dbReference>
<dbReference type="PIRSF" id="PIRSF017082">
    <property type="entry name" value="YflP"/>
    <property type="match status" value="1"/>
</dbReference>
<dbReference type="CDD" id="cd13578">
    <property type="entry name" value="PBP2_Bug27"/>
    <property type="match status" value="1"/>
</dbReference>
<dbReference type="InterPro" id="IPR006311">
    <property type="entry name" value="TAT_signal"/>
</dbReference>
<comment type="similarity">
    <text evidence="1">Belongs to the UPF0065 (bug) family.</text>
</comment>
<gene>
    <name evidence="3" type="ORF">DNX69_13130</name>
</gene>
<dbReference type="InterPro" id="IPR005064">
    <property type="entry name" value="BUG"/>
</dbReference>
<evidence type="ECO:0000313" key="3">
    <source>
        <dbReference type="EMBL" id="PZA10322.1"/>
    </source>
</evidence>
<feature type="chain" id="PRO_5016367021" evidence="2">
    <location>
        <begin position="36"/>
        <end position="335"/>
    </location>
</feature>
<accession>A0A323UBT0</accession>
<reference evidence="3 4" key="1">
    <citation type="submission" date="2018-06" db="EMBL/GenBank/DDBJ databases">
        <title>Draft Whole-Genome Sequence of the purple photosynthetic bacterium Rhodospeudomonas palustris XCP.</title>
        <authorList>
            <person name="Rayyan A."/>
            <person name="Meyer T.E."/>
            <person name="Kyndt J.A."/>
        </authorList>
    </citation>
    <scope>NUCLEOTIDE SEQUENCE [LARGE SCALE GENOMIC DNA]</scope>
    <source>
        <strain evidence="3 4">XCP</strain>
    </source>
</reference>
<organism evidence="3 4">
    <name type="scientific">Rhodopseudomonas palustris</name>
    <dbReference type="NCBI Taxonomy" id="1076"/>
    <lineage>
        <taxon>Bacteria</taxon>
        <taxon>Pseudomonadati</taxon>
        <taxon>Pseudomonadota</taxon>
        <taxon>Alphaproteobacteria</taxon>
        <taxon>Hyphomicrobiales</taxon>
        <taxon>Nitrobacteraceae</taxon>
        <taxon>Rhodopseudomonas</taxon>
    </lineage>
</organism>
<dbReference type="EMBL" id="QKQS01000023">
    <property type="protein sequence ID" value="PZA10322.1"/>
    <property type="molecule type" value="Genomic_DNA"/>
</dbReference>
<dbReference type="InterPro" id="IPR042100">
    <property type="entry name" value="Bug_dom1"/>
</dbReference>
<name>A0A323UBT0_RHOPL</name>
<dbReference type="Pfam" id="PF03401">
    <property type="entry name" value="TctC"/>
    <property type="match status" value="1"/>
</dbReference>
<dbReference type="Gene3D" id="3.40.190.150">
    <property type="entry name" value="Bordetella uptake gene, domain 1"/>
    <property type="match status" value="1"/>
</dbReference>
<dbReference type="RefSeq" id="WP_110786431.1">
    <property type="nucleotide sequence ID" value="NZ_QKQS01000023.1"/>
</dbReference>
<dbReference type="SUPFAM" id="SSF53850">
    <property type="entry name" value="Periplasmic binding protein-like II"/>
    <property type="match status" value="1"/>
</dbReference>
<dbReference type="AlphaFoldDB" id="A0A323UBT0"/>
<dbReference type="Gene3D" id="3.40.190.10">
    <property type="entry name" value="Periplasmic binding protein-like II"/>
    <property type="match status" value="1"/>
</dbReference>
<feature type="signal peptide" evidence="2">
    <location>
        <begin position="1"/>
        <end position="35"/>
    </location>
</feature>
<proteinExistence type="inferred from homology"/>
<dbReference type="OrthoDB" id="8443386at2"/>
<comment type="caution">
    <text evidence="3">The sequence shown here is derived from an EMBL/GenBank/DDBJ whole genome shotgun (WGS) entry which is preliminary data.</text>
</comment>
<protein>
    <submittedName>
        <fullName evidence="3">Tripartite tricarboxylate transporter substrate binding protein</fullName>
    </submittedName>
</protein>
<dbReference type="PANTHER" id="PTHR42928:SF5">
    <property type="entry name" value="BLR1237 PROTEIN"/>
    <property type="match status" value="1"/>
</dbReference>